<protein>
    <submittedName>
        <fullName evidence="2">EGF-like domain-containing protein</fullName>
    </submittedName>
</protein>
<sequence>MCKQRWTGQFCNEDVNECEILEPCKNDNSTCINNDGGYTCEQNEKMESCVTKPCLNNGQCIEESNTCICGNSFSGSRCENTVECKVDGKDCLNDGICKVSEAGSFCSCSSEYIGRFCETEKPNSAATPRPSSPEELCHEDYCKNNGTCIPLRGASPMCQCSDSFSGQLCEIDNLSLISGAANCTDNLCQLCRTKRAINGKETAYCGCSKSFYGGGCINDSTVTFKNTSLFLHQAKDYVSGLSQNLPYDLKFSFRTTVPDVLLVSGENILTQTQFSMGMKSGRLYLSLLDVNNLPLPDFKLNEGEWYTIHMTKKEMKISITIENEEDYTLEYKVYDVPQWNLYTTRIGRKVGSSKKNVDSYSGCMRDVIIDGEYIDMKDGTRSVDISAGCNKVDHCAENPCQNNSECQDMFTHFVCLCKRPFMQPFCIKTLSEVTFGNENKPTMINYLMAQSESDEIKQNTEVSFILRTNDINGNIIYLGENGQEDVGTFLSLEVVDGKIGVKTRLGSKQIFSKLGNTPINVNGTHLIELVRENNNIEVYVDSVPELTLYVNRPFHHPLLVDTIVLGNSDEIRKEAFTNSSSLLKATIQDVRINNKILLLQDSPIDDADIEMFGRKSTDQNLLQGTVSDDVCKTLSNPCKNEGICSNSFNDYICTCPNFIGKNCEFKNYCLSNPCPTNTSCINSMPGFVCLGPTTFYKTSRAEFEVYNKNKKVIPKEAGKTIEMSIKTKMLDGHVVSFKNDAKSLSVFITNQFVTVIQNNTDHEFRENIQYKLSDGLNHTIKFQNNANGLVVMFDESHALTKIGGSFNITTFINDPTSKIYIGKLSKTSGFEGVIEELKIGNLTPISFDINEESTKSLEAQVYFKPNFVENVRFKEGIIIDGCESHNITSKNSTKCVPLPNTNACDELPCWHNSKCITGEGKNNYSCKCSEFYSGKTCDVEGSCLKNPCQHGECNQRSPNEHTCICNLGYEGEACDKAIDYCKENQCANGSTCKSMNNTYSCLCFGGFEGAHCEKDIDECATKPCLNNGICLDGVNSFVCNCNNTGFSGKECNVDVNECLTPENCVHSSSCENLEGSYRCTCLEGFIGSKCNHEDPCLKGASNGTCVHGSCVRPIVRKNEAGIEVVEHDFMARKANKDKAKSVVNQKADKQSGKKIGKPFPEDKVRVPKKETNAHQKVPKPKPLAADPIVVQEKQKPTMSLQKAQAMQQQSKSTTPATPKSKKDVEKNANIELQALRNENATLTIHINQLNAAIDTKLSELPQSRAVQKSKRIPSGDKKTEPVKQKGSKSSKIRSTKPNFMDGNFKCVAIKSMPVKGIMVHQINMVHTEPMKPKKNIVQREEPIPSALNPNEISRLCGSIQKYLANVRTKYSVVNPTYSMYADE</sequence>
<evidence type="ECO:0000313" key="2">
    <source>
        <dbReference type="WBParaSite" id="RSKR_0001124100.1"/>
    </source>
</evidence>
<name>A0AC35UH70_9BILA</name>
<evidence type="ECO:0000313" key="1">
    <source>
        <dbReference type="Proteomes" id="UP000095286"/>
    </source>
</evidence>
<organism evidence="1 2">
    <name type="scientific">Rhabditophanes sp. KR3021</name>
    <dbReference type="NCBI Taxonomy" id="114890"/>
    <lineage>
        <taxon>Eukaryota</taxon>
        <taxon>Metazoa</taxon>
        <taxon>Ecdysozoa</taxon>
        <taxon>Nematoda</taxon>
        <taxon>Chromadorea</taxon>
        <taxon>Rhabditida</taxon>
        <taxon>Tylenchina</taxon>
        <taxon>Panagrolaimomorpha</taxon>
        <taxon>Strongyloidoidea</taxon>
        <taxon>Alloionematidae</taxon>
        <taxon>Rhabditophanes</taxon>
    </lineage>
</organism>
<dbReference type="WBParaSite" id="RSKR_0001124100.1">
    <property type="protein sequence ID" value="RSKR_0001124100.1"/>
    <property type="gene ID" value="RSKR_0001124100"/>
</dbReference>
<reference evidence="2" key="1">
    <citation type="submission" date="2016-11" db="UniProtKB">
        <authorList>
            <consortium name="WormBaseParasite"/>
        </authorList>
    </citation>
    <scope>IDENTIFICATION</scope>
    <source>
        <strain evidence="2">KR3021</strain>
    </source>
</reference>
<dbReference type="Proteomes" id="UP000095286">
    <property type="component" value="Unplaced"/>
</dbReference>
<proteinExistence type="predicted"/>
<accession>A0AC35UH70</accession>